<evidence type="ECO:0000259" key="1">
    <source>
        <dbReference type="Pfam" id="PF08750"/>
    </source>
</evidence>
<feature type="domain" description="CNP1-like uncharacterised" evidence="1">
    <location>
        <begin position="45"/>
        <end position="175"/>
    </location>
</feature>
<accession>A0ABV6IF46</accession>
<dbReference type="Proteomes" id="UP001589844">
    <property type="component" value="Unassembled WGS sequence"/>
</dbReference>
<name>A0ABV6IF46_9BURK</name>
<dbReference type="RefSeq" id="WP_390212041.1">
    <property type="nucleotide sequence ID" value="NZ_JBHLXJ010000009.1"/>
</dbReference>
<organism evidence="2 3">
    <name type="scientific">Undibacterium danionis</name>
    <dbReference type="NCBI Taxonomy" id="1812100"/>
    <lineage>
        <taxon>Bacteria</taxon>
        <taxon>Pseudomonadati</taxon>
        <taxon>Pseudomonadota</taxon>
        <taxon>Betaproteobacteria</taxon>
        <taxon>Burkholderiales</taxon>
        <taxon>Oxalobacteraceae</taxon>
        <taxon>Undibacterium</taxon>
    </lineage>
</organism>
<evidence type="ECO:0000313" key="2">
    <source>
        <dbReference type="EMBL" id="MFC0350115.1"/>
    </source>
</evidence>
<dbReference type="EMBL" id="JBHLXJ010000009">
    <property type="protein sequence ID" value="MFC0350115.1"/>
    <property type="molecule type" value="Genomic_DNA"/>
</dbReference>
<dbReference type="Pfam" id="PF08750">
    <property type="entry name" value="CNP1"/>
    <property type="match status" value="1"/>
</dbReference>
<keyword evidence="3" id="KW-1185">Reference proteome</keyword>
<comment type="caution">
    <text evidence="2">The sequence shown here is derived from an EMBL/GenBank/DDBJ whole genome shotgun (WGS) entry which is preliminary data.</text>
</comment>
<gene>
    <name evidence="2" type="ORF">ACFFJH_09880</name>
</gene>
<sequence length="183" mass="20520">MHQLTPRFFTARPIQQAFRACGLSVGLSLCFIFSVSSQEIAEKPAKVWVDSPVQFPSAPAQENLLPFYSNENQSFFIDSKSLAIVTDGSLRYTMVSISKSGAKNVSYEGLRCDTFEKRLFAFGRADGSWSPSRRNEWNEISNKGINQQHSTLAWDFVCETGSIAGNVEKIIQRLKANRSLKQL</sequence>
<evidence type="ECO:0000313" key="3">
    <source>
        <dbReference type="Proteomes" id="UP001589844"/>
    </source>
</evidence>
<dbReference type="InterPro" id="IPR014861">
    <property type="entry name" value="CNP1-like_dom"/>
</dbReference>
<reference evidence="2 3" key="1">
    <citation type="submission" date="2024-09" db="EMBL/GenBank/DDBJ databases">
        <authorList>
            <person name="Sun Q."/>
            <person name="Mori K."/>
        </authorList>
    </citation>
    <scope>NUCLEOTIDE SEQUENCE [LARGE SCALE GENOMIC DNA]</scope>
    <source>
        <strain evidence="2 3">CCM 8677</strain>
    </source>
</reference>
<proteinExistence type="predicted"/>
<protein>
    <submittedName>
        <fullName evidence="2">CNP1-like family protein</fullName>
    </submittedName>
</protein>